<keyword evidence="3" id="KW-1185">Reference proteome</keyword>
<protein>
    <submittedName>
        <fullName evidence="2">Uncharacterized protein</fullName>
    </submittedName>
</protein>
<dbReference type="EMBL" id="JANPWB010000005">
    <property type="protein sequence ID" value="KAJ1187508.1"/>
    <property type="molecule type" value="Genomic_DNA"/>
</dbReference>
<evidence type="ECO:0000313" key="3">
    <source>
        <dbReference type="Proteomes" id="UP001066276"/>
    </source>
</evidence>
<comment type="caution">
    <text evidence="2">The sequence shown here is derived from an EMBL/GenBank/DDBJ whole genome shotgun (WGS) entry which is preliminary data.</text>
</comment>
<feature type="compositionally biased region" description="Basic residues" evidence="1">
    <location>
        <begin position="37"/>
        <end position="53"/>
    </location>
</feature>
<feature type="region of interest" description="Disordered" evidence="1">
    <location>
        <begin position="1"/>
        <end position="153"/>
    </location>
</feature>
<name>A0AAV7UIN5_PLEWA</name>
<sequence>MAPLAPLPNTSAVGPRVCAMDPTSPVRRLNNGTRAQSRGKQRATAHLGPHRYQRANPAKPQVWESAMPRKSGPSGAGARNSIPLEQGTGNGAAAHEYSTRRPVSAARHHRPALYASFSGSPAPMRDVPDLGSQVKRTKAARPDKSRQCAAPSTWHSCTASHGAARPNLSQGAERGPLQCRGSGANQLATAHAITAMSGPPTGGGARLCCGPHCRGPRVHFSAPLCRFSSSAPVRWGPEHRG</sequence>
<evidence type="ECO:0000256" key="1">
    <source>
        <dbReference type="SAM" id="MobiDB-lite"/>
    </source>
</evidence>
<gene>
    <name evidence="2" type="ORF">NDU88_004283</name>
</gene>
<dbReference type="Proteomes" id="UP001066276">
    <property type="component" value="Chromosome 3_1"/>
</dbReference>
<accession>A0AAV7UIN5</accession>
<dbReference type="AlphaFoldDB" id="A0AAV7UIN5"/>
<proteinExistence type="predicted"/>
<organism evidence="2 3">
    <name type="scientific">Pleurodeles waltl</name>
    <name type="common">Iberian ribbed newt</name>
    <dbReference type="NCBI Taxonomy" id="8319"/>
    <lineage>
        <taxon>Eukaryota</taxon>
        <taxon>Metazoa</taxon>
        <taxon>Chordata</taxon>
        <taxon>Craniata</taxon>
        <taxon>Vertebrata</taxon>
        <taxon>Euteleostomi</taxon>
        <taxon>Amphibia</taxon>
        <taxon>Batrachia</taxon>
        <taxon>Caudata</taxon>
        <taxon>Salamandroidea</taxon>
        <taxon>Salamandridae</taxon>
        <taxon>Pleurodelinae</taxon>
        <taxon>Pleurodeles</taxon>
    </lineage>
</organism>
<evidence type="ECO:0000313" key="2">
    <source>
        <dbReference type="EMBL" id="KAJ1187508.1"/>
    </source>
</evidence>
<reference evidence="2" key="1">
    <citation type="journal article" date="2022" name="bioRxiv">
        <title>Sequencing and chromosome-scale assembly of the giantPleurodeles waltlgenome.</title>
        <authorList>
            <person name="Brown T."/>
            <person name="Elewa A."/>
            <person name="Iarovenko S."/>
            <person name="Subramanian E."/>
            <person name="Araus A.J."/>
            <person name="Petzold A."/>
            <person name="Susuki M."/>
            <person name="Suzuki K.-i.T."/>
            <person name="Hayashi T."/>
            <person name="Toyoda A."/>
            <person name="Oliveira C."/>
            <person name="Osipova E."/>
            <person name="Leigh N.D."/>
            <person name="Simon A."/>
            <person name="Yun M.H."/>
        </authorList>
    </citation>
    <scope>NUCLEOTIDE SEQUENCE</scope>
    <source>
        <strain evidence="2">20211129_DDA</strain>
        <tissue evidence="2">Liver</tissue>
    </source>
</reference>